<feature type="transmembrane region" description="Helical" evidence="12">
    <location>
        <begin position="169"/>
        <end position="187"/>
    </location>
</feature>
<feature type="transmembrane region" description="Helical" evidence="12">
    <location>
        <begin position="75"/>
        <end position="92"/>
    </location>
</feature>
<feature type="transmembrane region" description="Helical" evidence="12">
    <location>
        <begin position="196"/>
        <end position="213"/>
    </location>
</feature>
<keyword evidence="8" id="KW-0448">Lipopolysaccharide biosynthesis</keyword>
<evidence type="ECO:0000256" key="8">
    <source>
        <dbReference type="ARBA" id="ARBA00022985"/>
    </source>
</evidence>
<comment type="subcellular location">
    <subcellularLocation>
        <location evidence="1">Cell membrane</location>
        <topology evidence="1">Multi-pass membrane protein</topology>
    </subcellularLocation>
</comment>
<dbReference type="PANTHER" id="PTHR30561">
    <property type="entry name" value="SMR FAMILY PROTON-DEPENDENT DRUG EFFLUX TRANSPORTER SUGE"/>
    <property type="match status" value="1"/>
</dbReference>
<dbReference type="Gene3D" id="1.10.3730.20">
    <property type="match status" value="2"/>
</dbReference>
<feature type="transmembrane region" description="Helical" evidence="12">
    <location>
        <begin position="37"/>
        <end position="54"/>
    </location>
</feature>
<feature type="transmembrane region" description="Helical" evidence="12">
    <location>
        <begin position="104"/>
        <end position="122"/>
    </location>
</feature>
<feature type="transmembrane region" description="Helical" evidence="12">
    <location>
        <begin position="12"/>
        <end position="31"/>
    </location>
</feature>
<feature type="transmembrane region" description="Helical" evidence="12">
    <location>
        <begin position="142"/>
        <end position="163"/>
    </location>
</feature>
<dbReference type="Pfam" id="PF00892">
    <property type="entry name" value="EamA"/>
    <property type="match status" value="1"/>
</dbReference>
<organism evidence="14">
    <name type="scientific">marine metagenome</name>
    <dbReference type="NCBI Taxonomy" id="408172"/>
    <lineage>
        <taxon>unclassified sequences</taxon>
        <taxon>metagenomes</taxon>
        <taxon>ecological metagenomes</taxon>
    </lineage>
</organism>
<evidence type="ECO:0000256" key="2">
    <source>
        <dbReference type="ARBA" id="ARBA00022448"/>
    </source>
</evidence>
<dbReference type="SUPFAM" id="SSF103481">
    <property type="entry name" value="Multidrug resistance efflux transporter EmrE"/>
    <property type="match status" value="1"/>
</dbReference>
<keyword evidence="10" id="KW-0443">Lipid metabolism</keyword>
<evidence type="ECO:0000259" key="13">
    <source>
        <dbReference type="Pfam" id="PF00892"/>
    </source>
</evidence>
<evidence type="ECO:0000256" key="7">
    <source>
        <dbReference type="ARBA" id="ARBA00022692"/>
    </source>
</evidence>
<dbReference type="InterPro" id="IPR000390">
    <property type="entry name" value="Small_drug/metabolite_transptr"/>
</dbReference>
<keyword evidence="11 12" id="KW-0472">Membrane</keyword>
<protein>
    <recommendedName>
        <fullName evidence="13">EamA domain-containing protein</fullName>
    </recommendedName>
</protein>
<keyword evidence="6" id="KW-0441">Lipid A biosynthesis</keyword>
<dbReference type="PANTHER" id="PTHR30561:SF1">
    <property type="entry name" value="MULTIDRUG TRANSPORTER EMRE"/>
    <property type="match status" value="1"/>
</dbReference>
<dbReference type="GO" id="GO:0005886">
    <property type="term" value="C:plasma membrane"/>
    <property type="evidence" value="ECO:0007669"/>
    <property type="project" value="UniProtKB-SubCell"/>
</dbReference>
<evidence type="ECO:0000256" key="6">
    <source>
        <dbReference type="ARBA" id="ARBA00022556"/>
    </source>
</evidence>
<evidence type="ECO:0000256" key="5">
    <source>
        <dbReference type="ARBA" id="ARBA00022519"/>
    </source>
</evidence>
<keyword evidence="5" id="KW-0997">Cell inner membrane</keyword>
<dbReference type="InterPro" id="IPR000620">
    <property type="entry name" value="EamA_dom"/>
</dbReference>
<evidence type="ECO:0000256" key="1">
    <source>
        <dbReference type="ARBA" id="ARBA00004651"/>
    </source>
</evidence>
<dbReference type="GO" id="GO:0022857">
    <property type="term" value="F:transmembrane transporter activity"/>
    <property type="evidence" value="ECO:0007669"/>
    <property type="project" value="InterPro"/>
</dbReference>
<evidence type="ECO:0000256" key="4">
    <source>
        <dbReference type="ARBA" id="ARBA00022516"/>
    </source>
</evidence>
<keyword evidence="9 12" id="KW-1133">Transmembrane helix</keyword>
<dbReference type="EMBL" id="UINC01023913">
    <property type="protein sequence ID" value="SVA96532.1"/>
    <property type="molecule type" value="Genomic_DNA"/>
</dbReference>
<keyword evidence="3" id="KW-1003">Cell membrane</keyword>
<gene>
    <name evidence="14" type="ORF">METZ01_LOCUS149386</name>
</gene>
<accession>A0A382A5Z2</accession>
<dbReference type="GO" id="GO:0009103">
    <property type="term" value="P:lipopolysaccharide biosynthetic process"/>
    <property type="evidence" value="ECO:0007669"/>
    <property type="project" value="UniProtKB-KW"/>
</dbReference>
<name>A0A382A5Z2_9ZZZZ</name>
<proteinExistence type="predicted"/>
<evidence type="ECO:0000256" key="11">
    <source>
        <dbReference type="ARBA" id="ARBA00023136"/>
    </source>
</evidence>
<evidence type="ECO:0000256" key="10">
    <source>
        <dbReference type="ARBA" id="ARBA00023098"/>
    </source>
</evidence>
<dbReference type="AlphaFoldDB" id="A0A382A5Z2"/>
<dbReference type="InterPro" id="IPR037185">
    <property type="entry name" value="EmrE-like"/>
</dbReference>
<keyword evidence="2" id="KW-0813">Transport</keyword>
<feature type="domain" description="EamA" evidence="13">
    <location>
        <begin position="74"/>
        <end position="209"/>
    </location>
</feature>
<sequence>MYKNEEFSKVYPLSRGLGNLLTPIFGISLINEILSKLSIIGILINLSGLILLNINNFSNLKTNIFKDHKILSNKGVNYSILTGLMVTSYSLIDKLGVINIHPFVYMYLYTNFGVFPLFNLKFFLNKQNVYKGLLSKQKIKQYAMVGIGDTTSYILILYTLTFIEVSNIAPMRNIGIVISFIIGYLFLNERLQFNRITGCLLIFIGIIITGIGIK</sequence>
<evidence type="ECO:0000256" key="3">
    <source>
        <dbReference type="ARBA" id="ARBA00022475"/>
    </source>
</evidence>
<keyword evidence="7 12" id="KW-0812">Transmembrane</keyword>
<evidence type="ECO:0000313" key="14">
    <source>
        <dbReference type="EMBL" id="SVA96532.1"/>
    </source>
</evidence>
<keyword evidence="4" id="KW-0444">Lipid biosynthesis</keyword>
<evidence type="ECO:0000256" key="9">
    <source>
        <dbReference type="ARBA" id="ARBA00022989"/>
    </source>
</evidence>
<evidence type="ECO:0000256" key="12">
    <source>
        <dbReference type="SAM" id="Phobius"/>
    </source>
</evidence>
<reference evidence="14" key="1">
    <citation type="submission" date="2018-05" db="EMBL/GenBank/DDBJ databases">
        <authorList>
            <person name="Lanie J.A."/>
            <person name="Ng W.-L."/>
            <person name="Kazmierczak K.M."/>
            <person name="Andrzejewski T.M."/>
            <person name="Davidsen T.M."/>
            <person name="Wayne K.J."/>
            <person name="Tettelin H."/>
            <person name="Glass J.I."/>
            <person name="Rusch D."/>
            <person name="Podicherti R."/>
            <person name="Tsui H.-C.T."/>
            <person name="Winkler M.E."/>
        </authorList>
    </citation>
    <scope>NUCLEOTIDE SEQUENCE</scope>
</reference>